<dbReference type="EMBL" id="BHYK01000004">
    <property type="protein sequence ID" value="GCD09398.1"/>
    <property type="molecule type" value="Genomic_DNA"/>
</dbReference>
<sequence>MSAFLAPIHTWLFNKILLAEELEKSLKEVYIDKYKDVAKEVVEKSLVYGSPIDITKNIEDIIDKSNIHGWLQDKISSVETRTAYVITEMIKKCGEDAQGIAELSFKKQGKTVGETLKAKEMPEGAEELYNALNIYLLEGMPCDRVTRIIKSEKNVLEWETTSCIHKKYWEIVNGDVNIFYNLRHKWIKAFIENSNGKYTYNFIEGLEYNDASSVNQIIAK</sequence>
<evidence type="ECO:0000313" key="2">
    <source>
        <dbReference type="Proteomes" id="UP000287872"/>
    </source>
</evidence>
<accession>A0A401UIP6</accession>
<protein>
    <submittedName>
        <fullName evidence="1">Uncharacterized protein</fullName>
    </submittedName>
</protein>
<keyword evidence="2" id="KW-1185">Reference proteome</keyword>
<comment type="caution">
    <text evidence="1">The sequence shown here is derived from an EMBL/GenBank/DDBJ whole genome shotgun (WGS) entry which is preliminary data.</text>
</comment>
<organism evidence="1 2">
    <name type="scientific">Clostridium tagluense</name>
    <dbReference type="NCBI Taxonomy" id="360422"/>
    <lineage>
        <taxon>Bacteria</taxon>
        <taxon>Bacillati</taxon>
        <taxon>Bacillota</taxon>
        <taxon>Clostridia</taxon>
        <taxon>Eubacteriales</taxon>
        <taxon>Clostridiaceae</taxon>
        <taxon>Clostridium</taxon>
    </lineage>
</organism>
<dbReference type="RefSeq" id="WP_124998766.1">
    <property type="nucleotide sequence ID" value="NZ_BHYK01000004.1"/>
</dbReference>
<evidence type="ECO:0000313" key="1">
    <source>
        <dbReference type="EMBL" id="GCD09398.1"/>
    </source>
</evidence>
<dbReference type="AlphaFoldDB" id="A0A401UIP6"/>
<name>A0A401UIP6_9CLOT</name>
<dbReference type="OrthoDB" id="9777242at2"/>
<reference evidence="1 2" key="1">
    <citation type="submission" date="2018-11" db="EMBL/GenBank/DDBJ databases">
        <title>Genome sequencing and assembly of Clostridium tagluense strain A121.</title>
        <authorList>
            <person name="Murakami T."/>
            <person name="Segawa T."/>
            <person name="Shcherbakova V.A."/>
            <person name="Mori H."/>
            <person name="Yoshimura Y."/>
        </authorList>
    </citation>
    <scope>NUCLEOTIDE SEQUENCE [LARGE SCALE GENOMIC DNA]</scope>
    <source>
        <strain evidence="1 2">A121</strain>
    </source>
</reference>
<gene>
    <name evidence="1" type="ORF">Ctaglu_10210</name>
</gene>
<dbReference type="Proteomes" id="UP000287872">
    <property type="component" value="Unassembled WGS sequence"/>
</dbReference>
<proteinExistence type="predicted"/>